<protein>
    <submittedName>
        <fullName evidence="1">Uncharacterized protein</fullName>
    </submittedName>
</protein>
<dbReference type="Ensembl" id="ENSSTUT00000018963.1">
    <property type="protein sequence ID" value="ENSSTUP00000018022.1"/>
    <property type="gene ID" value="ENSSTUG00000008106.1"/>
</dbReference>
<dbReference type="AlphaFoldDB" id="A0A673XAL0"/>
<dbReference type="Proteomes" id="UP000472277">
    <property type="component" value="Chromosome 32"/>
</dbReference>
<proteinExistence type="predicted"/>
<evidence type="ECO:0000313" key="1">
    <source>
        <dbReference type="Ensembl" id="ENSSTUP00000018022.1"/>
    </source>
</evidence>
<sequence>TNSHNWDVKWKTKQLRCPTNAHWSIEALLHKWNLKCLNIPLEKFHANKDQHFLEAILYK</sequence>
<evidence type="ECO:0000313" key="2">
    <source>
        <dbReference type="Proteomes" id="UP000472277"/>
    </source>
</evidence>
<reference evidence="1" key="1">
    <citation type="submission" date="2025-08" db="UniProtKB">
        <authorList>
            <consortium name="Ensembl"/>
        </authorList>
    </citation>
    <scope>IDENTIFICATION</scope>
</reference>
<dbReference type="GeneTree" id="ENSGT00940000178143"/>
<accession>A0A673XAL0</accession>
<keyword evidence="2" id="KW-1185">Reference proteome</keyword>
<reference evidence="1" key="2">
    <citation type="submission" date="2025-09" db="UniProtKB">
        <authorList>
            <consortium name="Ensembl"/>
        </authorList>
    </citation>
    <scope>IDENTIFICATION</scope>
</reference>
<name>A0A673XAL0_SALTR</name>
<dbReference type="InParanoid" id="A0A673XAL0"/>
<organism evidence="1 2">
    <name type="scientific">Salmo trutta</name>
    <name type="common">Brown trout</name>
    <dbReference type="NCBI Taxonomy" id="8032"/>
    <lineage>
        <taxon>Eukaryota</taxon>
        <taxon>Metazoa</taxon>
        <taxon>Chordata</taxon>
        <taxon>Craniata</taxon>
        <taxon>Vertebrata</taxon>
        <taxon>Euteleostomi</taxon>
        <taxon>Actinopterygii</taxon>
        <taxon>Neopterygii</taxon>
        <taxon>Teleostei</taxon>
        <taxon>Protacanthopterygii</taxon>
        <taxon>Salmoniformes</taxon>
        <taxon>Salmonidae</taxon>
        <taxon>Salmoninae</taxon>
        <taxon>Salmo</taxon>
    </lineage>
</organism>
<dbReference type="OMA" id="WNLKCLN"/>